<evidence type="ECO:0000256" key="9">
    <source>
        <dbReference type="SAM" id="Phobius"/>
    </source>
</evidence>
<evidence type="ECO:0000256" key="8">
    <source>
        <dbReference type="RuleBase" id="RU003983"/>
    </source>
</evidence>
<keyword evidence="13" id="KW-1185">Reference proteome</keyword>
<keyword evidence="9" id="KW-0472">Membrane</keyword>
<dbReference type="OrthoDB" id="9781930at2"/>
<evidence type="ECO:0000259" key="11">
    <source>
        <dbReference type="Pfam" id="PF16491"/>
    </source>
</evidence>
<gene>
    <name evidence="12" type="ORF">SAMN05421687_108120</name>
</gene>
<dbReference type="FunFam" id="3.30.2010.10:FF:000010">
    <property type="entry name" value="M48 family peptidase"/>
    <property type="match status" value="1"/>
</dbReference>
<dbReference type="GO" id="GO:0046872">
    <property type="term" value="F:metal ion binding"/>
    <property type="evidence" value="ECO:0007669"/>
    <property type="project" value="UniProtKB-KW"/>
</dbReference>
<name>A0A1N7K104_9BACI</name>
<keyword evidence="9" id="KW-0812">Transmembrane</keyword>
<dbReference type="Pfam" id="PF01435">
    <property type="entry name" value="Peptidase_M48"/>
    <property type="match status" value="1"/>
</dbReference>
<evidence type="ECO:0000256" key="5">
    <source>
        <dbReference type="ARBA" id="ARBA00023049"/>
    </source>
</evidence>
<feature type="transmembrane region" description="Helical" evidence="9">
    <location>
        <begin position="169"/>
        <end position="187"/>
    </location>
</feature>
<keyword evidence="4 7" id="KW-0862">Zinc</keyword>
<evidence type="ECO:0000256" key="1">
    <source>
        <dbReference type="ARBA" id="ARBA00022670"/>
    </source>
</evidence>
<sequence>MKKTFLLWTGLGYIAYASFVLLYLFVWSDSGIPPSLQGSAADPAVFMSEREQILSQEYSTYQNLLYLLALPVEWIIYTFILVFGLSRTLKKAALHKLPLYVLFLSAVTWIITLPISYISRRLSLDYGVSVEPFTKWIRDNLVSFSLSTLLMIFAAFVFYWLIRRSPERWWLYAWLILVPFMAFLMYVQPVVIDPLYNDFDRLSNPELEESILQLADEAGVPAERVYEVNKSEETNALNAYVNGIGDNLRIVLWDTTLNRLGEDEVLFIMAHEIGHYVKNHLLKSLFGVLGGSLLGLYALYRLLPVVIRRWGEAWKVGGVSDIASLPVVLLLLSLFTFIAQPVEMAVSRQAEQAADEYAIDLRPDKEAAIGAFQQLTVSSKSDVAPPTLIKYLRYGHPTMLERLSMLIEEREGS</sequence>
<dbReference type="Gene3D" id="3.30.2010.10">
    <property type="entry name" value="Metalloproteases ('zincins'), catalytic domain"/>
    <property type="match status" value="1"/>
</dbReference>
<keyword evidence="3 8" id="KW-0378">Hydrolase</keyword>
<feature type="transmembrane region" description="Helical" evidence="9">
    <location>
        <begin position="64"/>
        <end position="85"/>
    </location>
</feature>
<evidence type="ECO:0000256" key="6">
    <source>
        <dbReference type="PIRSR" id="PIRSR627057-1"/>
    </source>
</evidence>
<feature type="transmembrane region" description="Helical" evidence="9">
    <location>
        <begin position="141"/>
        <end position="162"/>
    </location>
</feature>
<dbReference type="GO" id="GO:0071586">
    <property type="term" value="P:CAAX-box protein processing"/>
    <property type="evidence" value="ECO:0007669"/>
    <property type="project" value="InterPro"/>
</dbReference>
<feature type="binding site" evidence="7">
    <location>
        <position position="271"/>
    </location>
    <ligand>
        <name>Zn(2+)</name>
        <dbReference type="ChEBI" id="CHEBI:29105"/>
        <note>catalytic</note>
    </ligand>
</feature>
<organism evidence="12 13">
    <name type="scientific">Salimicrobium flavidum</name>
    <dbReference type="NCBI Taxonomy" id="570947"/>
    <lineage>
        <taxon>Bacteria</taxon>
        <taxon>Bacillati</taxon>
        <taxon>Bacillota</taxon>
        <taxon>Bacilli</taxon>
        <taxon>Bacillales</taxon>
        <taxon>Bacillaceae</taxon>
        <taxon>Salimicrobium</taxon>
    </lineage>
</organism>
<feature type="transmembrane region" description="Helical" evidence="9">
    <location>
        <begin position="97"/>
        <end position="118"/>
    </location>
</feature>
<dbReference type="AlphaFoldDB" id="A0A1N7K104"/>
<comment type="similarity">
    <text evidence="8">Belongs to the peptidase M48 family.</text>
</comment>
<dbReference type="Pfam" id="PF16491">
    <property type="entry name" value="Peptidase_M48_N"/>
    <property type="match status" value="1"/>
</dbReference>
<feature type="domain" description="Peptidase M48" evidence="10">
    <location>
        <begin position="203"/>
        <end position="407"/>
    </location>
</feature>
<feature type="transmembrane region" description="Helical" evidence="9">
    <location>
        <begin position="319"/>
        <end position="339"/>
    </location>
</feature>
<dbReference type="Proteomes" id="UP000187608">
    <property type="component" value="Unassembled WGS sequence"/>
</dbReference>
<dbReference type="CDD" id="cd07343">
    <property type="entry name" value="M48A_Zmpste24p_like"/>
    <property type="match status" value="1"/>
</dbReference>
<feature type="transmembrane region" description="Helical" evidence="9">
    <location>
        <begin position="5"/>
        <end position="26"/>
    </location>
</feature>
<accession>A0A1N7K104</accession>
<evidence type="ECO:0000313" key="12">
    <source>
        <dbReference type="EMBL" id="SIS55275.1"/>
    </source>
</evidence>
<dbReference type="RefSeq" id="WP_076559819.1">
    <property type="nucleotide sequence ID" value="NZ_FTOC01000008.1"/>
</dbReference>
<feature type="binding site" evidence="7">
    <location>
        <position position="275"/>
    </location>
    <ligand>
        <name>Zn(2+)</name>
        <dbReference type="ChEBI" id="CHEBI:29105"/>
        <note>catalytic</note>
    </ligand>
</feature>
<protein>
    <submittedName>
        <fullName evidence="12">Zn-dependent protease with chaperone function</fullName>
    </submittedName>
</protein>
<dbReference type="PANTHER" id="PTHR10120">
    <property type="entry name" value="CAAX PRENYL PROTEASE 1"/>
    <property type="match status" value="1"/>
</dbReference>
<dbReference type="InterPro" id="IPR027057">
    <property type="entry name" value="CAXX_Prtase_1"/>
</dbReference>
<feature type="active site" evidence="6">
    <location>
        <position position="272"/>
    </location>
</feature>
<feature type="active site" description="Proton donor" evidence="6">
    <location>
        <position position="355"/>
    </location>
</feature>
<dbReference type="InterPro" id="IPR001915">
    <property type="entry name" value="Peptidase_M48"/>
</dbReference>
<evidence type="ECO:0000259" key="10">
    <source>
        <dbReference type="Pfam" id="PF01435"/>
    </source>
</evidence>
<keyword evidence="1 8" id="KW-0645">Protease</keyword>
<dbReference type="InterPro" id="IPR032456">
    <property type="entry name" value="Peptidase_M48_N"/>
</dbReference>
<comment type="cofactor">
    <cofactor evidence="7 8">
        <name>Zn(2+)</name>
        <dbReference type="ChEBI" id="CHEBI:29105"/>
    </cofactor>
    <text evidence="7 8">Binds 1 zinc ion per subunit.</text>
</comment>
<dbReference type="STRING" id="570947.SAMN05421687_108120"/>
<evidence type="ECO:0000256" key="3">
    <source>
        <dbReference type="ARBA" id="ARBA00022801"/>
    </source>
</evidence>
<feature type="transmembrane region" description="Helical" evidence="9">
    <location>
        <begin position="285"/>
        <end position="307"/>
    </location>
</feature>
<keyword evidence="5 8" id="KW-0482">Metalloprotease</keyword>
<evidence type="ECO:0000313" key="13">
    <source>
        <dbReference type="Proteomes" id="UP000187608"/>
    </source>
</evidence>
<proteinExistence type="inferred from homology"/>
<dbReference type="GO" id="GO:0004222">
    <property type="term" value="F:metalloendopeptidase activity"/>
    <property type="evidence" value="ECO:0007669"/>
    <property type="project" value="InterPro"/>
</dbReference>
<reference evidence="13" key="1">
    <citation type="submission" date="2017-01" db="EMBL/GenBank/DDBJ databases">
        <authorList>
            <person name="Varghese N."/>
            <person name="Submissions S."/>
        </authorList>
    </citation>
    <scope>NUCLEOTIDE SEQUENCE [LARGE SCALE GENOMIC DNA]</scope>
    <source>
        <strain evidence="13">DSM 23127</strain>
    </source>
</reference>
<feature type="binding site" evidence="7">
    <location>
        <position position="351"/>
    </location>
    <ligand>
        <name>Zn(2+)</name>
        <dbReference type="ChEBI" id="CHEBI:29105"/>
        <note>catalytic</note>
    </ligand>
</feature>
<keyword evidence="2 7" id="KW-0479">Metal-binding</keyword>
<dbReference type="EMBL" id="FTOC01000008">
    <property type="protein sequence ID" value="SIS55275.1"/>
    <property type="molecule type" value="Genomic_DNA"/>
</dbReference>
<keyword evidence="9" id="KW-1133">Transmembrane helix</keyword>
<feature type="domain" description="CAAX prenyl protease 1 N-terminal" evidence="11">
    <location>
        <begin position="32"/>
        <end position="197"/>
    </location>
</feature>
<evidence type="ECO:0000256" key="4">
    <source>
        <dbReference type="ARBA" id="ARBA00022833"/>
    </source>
</evidence>
<evidence type="ECO:0000256" key="2">
    <source>
        <dbReference type="ARBA" id="ARBA00022723"/>
    </source>
</evidence>
<evidence type="ECO:0000256" key="7">
    <source>
        <dbReference type="PIRSR" id="PIRSR627057-2"/>
    </source>
</evidence>